<sequence length="421" mass="46060">MPPVVSGYLALGLRLGRLVDGFVDCWFGDRAFAARIAAEPVPVPADLAADAGRLLSELPDSGLPEPRRAFLAAQLRALECVARRLDGRPLGFLAEVRAYFEMDIEPVPTDRYAAVHAMIDDLLPGTGGPRAKLAAFRERDRLDPDALGRAVRALSEALRGRTAERFGLPSGESVEYEVVRDRPWNAFNRYWGGYRSLVTVNADAGHGMSALPHLATHECYPGHHTERCLKEALLVRAQGQAEQSIALVNTPQCLVSEGMGEAALEAALGDGWGPWTAEVLAAEGLRLDGELAERLLPLTARLLSARQDAAIMLHDRRADPETAVAYLRRWMLVDEARARHMVRFLTDPLWRAYTVTYIAGSALVRAWVRAGRDESPADRYRRLLTEPLLPSTLTADLAAAHAEGAPRHEADSPQEPPRGAV</sequence>
<dbReference type="EMBL" id="QURH01000870">
    <property type="protein sequence ID" value="RFU38117.1"/>
    <property type="molecule type" value="Genomic_DNA"/>
</dbReference>
<proteinExistence type="predicted"/>
<gene>
    <name evidence="2" type="ORF">DZF91_29380</name>
</gene>
<dbReference type="Proteomes" id="UP000261811">
    <property type="component" value="Unassembled WGS sequence"/>
</dbReference>
<organism evidence="2 3">
    <name type="scientific">Actinomadura logoneensis</name>
    <dbReference type="NCBI Taxonomy" id="2293572"/>
    <lineage>
        <taxon>Bacteria</taxon>
        <taxon>Bacillati</taxon>
        <taxon>Actinomycetota</taxon>
        <taxon>Actinomycetes</taxon>
        <taxon>Streptosporangiales</taxon>
        <taxon>Thermomonosporaceae</taxon>
        <taxon>Actinomadura</taxon>
    </lineage>
</organism>
<dbReference type="AlphaFoldDB" id="A0A372JDP4"/>
<protein>
    <submittedName>
        <fullName evidence="2">DUF885 domain-containing protein</fullName>
    </submittedName>
</protein>
<name>A0A372JDP4_9ACTN</name>
<reference evidence="2 3" key="1">
    <citation type="submission" date="2018-08" db="EMBL/GenBank/DDBJ databases">
        <title>Actinomadura jelena sp. nov., a novel Actinomycete isolated from soil in Chad.</title>
        <authorList>
            <person name="Shi L."/>
        </authorList>
    </citation>
    <scope>NUCLEOTIDE SEQUENCE [LARGE SCALE GENOMIC DNA]</scope>
    <source>
        <strain evidence="2 3">NEAU-G17</strain>
    </source>
</reference>
<feature type="region of interest" description="Disordered" evidence="1">
    <location>
        <begin position="401"/>
        <end position="421"/>
    </location>
</feature>
<dbReference type="OrthoDB" id="140419at2"/>
<accession>A0A372JDP4</accession>
<comment type="caution">
    <text evidence="2">The sequence shown here is derived from an EMBL/GenBank/DDBJ whole genome shotgun (WGS) entry which is preliminary data.</text>
</comment>
<evidence type="ECO:0000313" key="3">
    <source>
        <dbReference type="Proteomes" id="UP000261811"/>
    </source>
</evidence>
<evidence type="ECO:0000256" key="1">
    <source>
        <dbReference type="SAM" id="MobiDB-lite"/>
    </source>
</evidence>
<keyword evidence="3" id="KW-1185">Reference proteome</keyword>
<evidence type="ECO:0000313" key="2">
    <source>
        <dbReference type="EMBL" id="RFU38117.1"/>
    </source>
</evidence>